<accession>A0A158IWC3</accession>
<dbReference type="InterPro" id="IPR002197">
    <property type="entry name" value="HTH_Fis"/>
</dbReference>
<evidence type="ECO:0000313" key="2">
    <source>
        <dbReference type="EMBL" id="SAL60410.1"/>
    </source>
</evidence>
<dbReference type="AlphaFoldDB" id="A0A158IWC3"/>
<keyword evidence="3" id="KW-1185">Reference proteome</keyword>
<reference evidence="3" key="1">
    <citation type="submission" date="2016-01" db="EMBL/GenBank/DDBJ databases">
        <authorList>
            <person name="Peeters C."/>
        </authorList>
    </citation>
    <scope>NUCLEOTIDE SEQUENCE [LARGE SCALE GENOMIC DNA]</scope>
</reference>
<protein>
    <submittedName>
        <fullName evidence="2">Sigma-54 activated regulatory protein</fullName>
    </submittedName>
</protein>
<organism evidence="2 3">
    <name type="scientific">Caballeronia cordobensis</name>
    <name type="common">Burkholderia cordobensis</name>
    <dbReference type="NCBI Taxonomy" id="1353886"/>
    <lineage>
        <taxon>Bacteria</taxon>
        <taxon>Pseudomonadati</taxon>
        <taxon>Pseudomonadota</taxon>
        <taxon>Betaproteobacteria</taxon>
        <taxon>Burkholderiales</taxon>
        <taxon>Burkholderiaceae</taxon>
        <taxon>Caballeronia</taxon>
    </lineage>
</organism>
<sequence>MSSGSDGLSTIFGAELRKIRARERFVLDGQRPSGLVSESIIQSWERCLSRGRSTHECVVPTLLPKHAMKHSLRRSQKIVDAADPALRKLDAALTHTGCVMSLLDPAGVVIHAGSEHPASGELVRQWCRVGVDLSEEAMGTSAPAIVMQSGGAAQVDCAEHYFAGHASIRCAAAPVLDWHGGLAGILNIAVESRAFGFDAKEIVMTYAASIENRLLRMQPAGYRLIEFHLATDMIGPGSAGLAGVRQDGRVVWINGVGARLLGVSRAPNCDVETIFGIAFDVLRMSDETVLHRLPNGLTVCMSISGSPAHGPAQMHIAVSRDDRLADQHNRLILETLAANDGNIARAARRLGVSRGTIYRAMGTSGSR</sequence>
<dbReference type="Gene3D" id="1.10.10.60">
    <property type="entry name" value="Homeodomain-like"/>
    <property type="match status" value="1"/>
</dbReference>
<gene>
    <name evidence="2" type="ORF">AWB70_05449</name>
</gene>
<dbReference type="Proteomes" id="UP000054740">
    <property type="component" value="Unassembled WGS sequence"/>
</dbReference>
<dbReference type="RefSeq" id="WP_053569973.1">
    <property type="nucleotide sequence ID" value="NZ_FCNY02000016.1"/>
</dbReference>
<dbReference type="EMBL" id="FCNY02000016">
    <property type="protein sequence ID" value="SAL60410.1"/>
    <property type="molecule type" value="Genomic_DNA"/>
</dbReference>
<dbReference type="InterPro" id="IPR029016">
    <property type="entry name" value="GAF-like_dom_sf"/>
</dbReference>
<name>A0A158IWC3_CABCO</name>
<proteinExistence type="predicted"/>
<dbReference type="InterPro" id="IPR009057">
    <property type="entry name" value="Homeodomain-like_sf"/>
</dbReference>
<evidence type="ECO:0000259" key="1">
    <source>
        <dbReference type="Pfam" id="PF02954"/>
    </source>
</evidence>
<evidence type="ECO:0000313" key="3">
    <source>
        <dbReference type="Proteomes" id="UP000054740"/>
    </source>
</evidence>
<dbReference type="SUPFAM" id="SSF46689">
    <property type="entry name" value="Homeodomain-like"/>
    <property type="match status" value="1"/>
</dbReference>
<dbReference type="PRINTS" id="PR01590">
    <property type="entry name" value="HTHFIS"/>
</dbReference>
<dbReference type="Pfam" id="PF02954">
    <property type="entry name" value="HTH_8"/>
    <property type="match status" value="1"/>
</dbReference>
<dbReference type="Gene3D" id="3.30.450.40">
    <property type="match status" value="1"/>
</dbReference>
<dbReference type="GO" id="GO:0043565">
    <property type="term" value="F:sequence-specific DNA binding"/>
    <property type="evidence" value="ECO:0007669"/>
    <property type="project" value="InterPro"/>
</dbReference>
<feature type="domain" description="DNA binding HTH" evidence="1">
    <location>
        <begin position="330"/>
        <end position="361"/>
    </location>
</feature>